<gene>
    <name evidence="3" type="ORF">GFC01_01805</name>
</gene>
<evidence type="ECO:0000256" key="1">
    <source>
        <dbReference type="SAM" id="Phobius"/>
    </source>
</evidence>
<feature type="transmembrane region" description="Helical" evidence="1">
    <location>
        <begin position="296"/>
        <end position="317"/>
    </location>
</feature>
<dbReference type="AlphaFoldDB" id="A0A6N7IM20"/>
<feature type="domain" description="Restriction endonuclease type IV Mrr" evidence="2">
    <location>
        <begin position="121"/>
        <end position="236"/>
    </location>
</feature>
<dbReference type="Pfam" id="PF04471">
    <property type="entry name" value="Mrr_cat"/>
    <property type="match status" value="1"/>
</dbReference>
<organism evidence="3 4">
    <name type="scientific">Desulfofundulus thermobenzoicus</name>
    <dbReference type="NCBI Taxonomy" id="29376"/>
    <lineage>
        <taxon>Bacteria</taxon>
        <taxon>Bacillati</taxon>
        <taxon>Bacillota</taxon>
        <taxon>Clostridia</taxon>
        <taxon>Eubacteriales</taxon>
        <taxon>Peptococcaceae</taxon>
        <taxon>Desulfofundulus</taxon>
    </lineage>
</organism>
<dbReference type="GO" id="GO:0003677">
    <property type="term" value="F:DNA binding"/>
    <property type="evidence" value="ECO:0007669"/>
    <property type="project" value="InterPro"/>
</dbReference>
<feature type="transmembrane region" description="Helical" evidence="1">
    <location>
        <begin position="48"/>
        <end position="67"/>
    </location>
</feature>
<keyword evidence="1" id="KW-1133">Transmembrane helix</keyword>
<accession>A0A6N7IM20</accession>
<keyword evidence="4" id="KW-1185">Reference proteome</keyword>
<feature type="transmembrane region" description="Helical" evidence="1">
    <location>
        <begin position="73"/>
        <end position="91"/>
    </location>
</feature>
<evidence type="ECO:0000313" key="3">
    <source>
        <dbReference type="EMBL" id="MQL51022.1"/>
    </source>
</evidence>
<dbReference type="GO" id="GO:0004519">
    <property type="term" value="F:endonuclease activity"/>
    <property type="evidence" value="ECO:0007669"/>
    <property type="project" value="InterPro"/>
</dbReference>
<sequence length="336" mass="38087">MSILKLSRQTLGRARRNWEKRRRRRELLRFHIKPPGDERNPIARWLDFYGTLMIFWLVCLVFLASLWPPPEALTVSLAISAGLGLLGRKAYRERLKREKLYRQLRETGERYREELQKPQTGAELAALLLPVFKKLPGFELKQKRQEKKGAGGGPEAVVLAVYHGKPVMILFIPAGRSPAGKDVITAMAQTMDERGFDHALLITPGEFTPEAVHLAAALKKKGRRLALIPGRELIYLAAQAQRGKPPGTGEQRHITLRQPLQRLKMVSLDRRKVRPYLAAGSFLLIARFFLGVNHPLAGLYLVLGAANLVLAVCSLLFTEREPEPPHWHDFLPQPEY</sequence>
<name>A0A6N7IM20_9FIRM</name>
<keyword evidence="1" id="KW-0812">Transmembrane</keyword>
<dbReference type="OrthoDB" id="1803955at2"/>
<evidence type="ECO:0000259" key="2">
    <source>
        <dbReference type="Pfam" id="PF04471"/>
    </source>
</evidence>
<dbReference type="GO" id="GO:0009307">
    <property type="term" value="P:DNA restriction-modification system"/>
    <property type="evidence" value="ECO:0007669"/>
    <property type="project" value="InterPro"/>
</dbReference>
<proteinExistence type="predicted"/>
<feature type="transmembrane region" description="Helical" evidence="1">
    <location>
        <begin position="273"/>
        <end position="290"/>
    </location>
</feature>
<keyword evidence="1" id="KW-0472">Membrane</keyword>
<reference evidence="3 4" key="1">
    <citation type="submission" date="2019-10" db="EMBL/GenBank/DDBJ databases">
        <title>Comparative genomics of sulfur disproportionating microorganisms.</title>
        <authorList>
            <person name="Ward L.M."/>
            <person name="Bertran E."/>
            <person name="Johnston D."/>
        </authorList>
    </citation>
    <scope>NUCLEOTIDE SEQUENCE [LARGE SCALE GENOMIC DNA]</scope>
    <source>
        <strain evidence="3 4">DSM 14055</strain>
    </source>
</reference>
<protein>
    <recommendedName>
        <fullName evidence="2">Restriction endonuclease type IV Mrr domain-containing protein</fullName>
    </recommendedName>
</protein>
<evidence type="ECO:0000313" key="4">
    <source>
        <dbReference type="Proteomes" id="UP000441717"/>
    </source>
</evidence>
<comment type="caution">
    <text evidence="3">The sequence shown here is derived from an EMBL/GenBank/DDBJ whole genome shotgun (WGS) entry which is preliminary data.</text>
</comment>
<dbReference type="InterPro" id="IPR007560">
    <property type="entry name" value="Restrct_endonuc_IV_Mrr"/>
</dbReference>
<dbReference type="RefSeq" id="WP_152944937.1">
    <property type="nucleotide sequence ID" value="NZ_WHYR01000003.1"/>
</dbReference>
<dbReference type="Proteomes" id="UP000441717">
    <property type="component" value="Unassembled WGS sequence"/>
</dbReference>
<dbReference type="EMBL" id="WHYR01000003">
    <property type="protein sequence ID" value="MQL51022.1"/>
    <property type="molecule type" value="Genomic_DNA"/>
</dbReference>